<evidence type="ECO:0000313" key="1">
    <source>
        <dbReference type="EMBL" id="MBB3149457.1"/>
    </source>
</evidence>
<evidence type="ECO:0000313" key="2">
    <source>
        <dbReference type="Proteomes" id="UP000554520"/>
    </source>
</evidence>
<protein>
    <submittedName>
        <fullName evidence="1">Uncharacterized protein</fullName>
    </submittedName>
</protein>
<dbReference type="EMBL" id="JACHXN010000032">
    <property type="protein sequence ID" value="MBB3149457.1"/>
    <property type="molecule type" value="Genomic_DNA"/>
</dbReference>
<gene>
    <name evidence="1" type="ORF">FHS21_005910</name>
</gene>
<comment type="caution">
    <text evidence="1">The sequence shown here is derived from an EMBL/GenBank/DDBJ whole genome shotgun (WGS) entry which is preliminary data.</text>
</comment>
<dbReference type="RefSeq" id="WP_183665228.1">
    <property type="nucleotide sequence ID" value="NZ_JACHXN010000032.1"/>
</dbReference>
<accession>A0A839UFW7</accession>
<dbReference type="AlphaFoldDB" id="A0A839UFW7"/>
<reference evidence="1 2" key="1">
    <citation type="submission" date="2020-08" db="EMBL/GenBank/DDBJ databases">
        <title>Genomic Encyclopedia of Type Strains, Phase III (KMG-III): the genomes of soil and plant-associated and newly described type strains.</title>
        <authorList>
            <person name="Whitman W."/>
        </authorList>
    </citation>
    <scope>NUCLEOTIDE SEQUENCE [LARGE SCALE GENOMIC DNA]</scope>
    <source>
        <strain evidence="1 2">CECT 7015</strain>
    </source>
</reference>
<sequence>MWLDAFEQGDIPGAYWAVLTHPATDRPLVQEVFGEVHMLFHLVGSSNRLNFSWLQKLQRELDERDAKIANQEARLLGAAKERSVLLRRLRRWSKRLSGWRHVKTASVEPKKRSLR</sequence>
<organism evidence="1 2">
    <name type="scientific">Phyllobacterium trifolii</name>
    <dbReference type="NCBI Taxonomy" id="300193"/>
    <lineage>
        <taxon>Bacteria</taxon>
        <taxon>Pseudomonadati</taxon>
        <taxon>Pseudomonadota</taxon>
        <taxon>Alphaproteobacteria</taxon>
        <taxon>Hyphomicrobiales</taxon>
        <taxon>Phyllobacteriaceae</taxon>
        <taxon>Phyllobacterium</taxon>
    </lineage>
</organism>
<dbReference type="Proteomes" id="UP000554520">
    <property type="component" value="Unassembled WGS sequence"/>
</dbReference>
<name>A0A839UFW7_9HYPH</name>
<keyword evidence="2" id="KW-1185">Reference proteome</keyword>
<proteinExistence type="predicted"/>